<dbReference type="OrthoDB" id="4586478at2759"/>
<protein>
    <submittedName>
        <fullName evidence="3">Uncharacterized protein</fullName>
    </submittedName>
</protein>
<evidence type="ECO:0000313" key="3">
    <source>
        <dbReference type="EMBL" id="KXX77940.1"/>
    </source>
</evidence>
<name>A0A175W3W2_9PEZI</name>
<feature type="compositionally biased region" description="Basic and acidic residues" evidence="1">
    <location>
        <begin position="92"/>
        <end position="104"/>
    </location>
</feature>
<dbReference type="EMBL" id="LCTW02000140">
    <property type="protein sequence ID" value="KXX77940.1"/>
    <property type="molecule type" value="Genomic_DNA"/>
</dbReference>
<evidence type="ECO:0000313" key="4">
    <source>
        <dbReference type="Proteomes" id="UP000078237"/>
    </source>
</evidence>
<feature type="transmembrane region" description="Helical" evidence="2">
    <location>
        <begin position="124"/>
        <end position="146"/>
    </location>
</feature>
<evidence type="ECO:0000256" key="2">
    <source>
        <dbReference type="SAM" id="Phobius"/>
    </source>
</evidence>
<organism evidence="3 4">
    <name type="scientific">Madurella mycetomatis</name>
    <dbReference type="NCBI Taxonomy" id="100816"/>
    <lineage>
        <taxon>Eukaryota</taxon>
        <taxon>Fungi</taxon>
        <taxon>Dikarya</taxon>
        <taxon>Ascomycota</taxon>
        <taxon>Pezizomycotina</taxon>
        <taxon>Sordariomycetes</taxon>
        <taxon>Sordariomycetidae</taxon>
        <taxon>Sordariales</taxon>
        <taxon>Sordariales incertae sedis</taxon>
        <taxon>Madurella</taxon>
    </lineage>
</organism>
<dbReference type="STRING" id="100816.A0A175W3W2"/>
<proteinExistence type="predicted"/>
<keyword evidence="4" id="KW-1185">Reference proteome</keyword>
<feature type="compositionally biased region" description="Polar residues" evidence="1">
    <location>
        <begin position="77"/>
        <end position="89"/>
    </location>
</feature>
<comment type="caution">
    <text evidence="3">The sequence shown here is derived from an EMBL/GenBank/DDBJ whole genome shotgun (WGS) entry which is preliminary data.</text>
</comment>
<reference evidence="3 4" key="1">
    <citation type="journal article" date="2016" name="Genome Announc.">
        <title>Genome Sequence of Madurella mycetomatis mm55, Isolated from a Human Mycetoma Case in Sudan.</title>
        <authorList>
            <person name="Smit S."/>
            <person name="Derks M.F."/>
            <person name="Bervoets S."/>
            <person name="Fahal A."/>
            <person name="van Leeuwen W."/>
            <person name="van Belkum A."/>
            <person name="van de Sande W.W."/>
        </authorList>
    </citation>
    <scope>NUCLEOTIDE SEQUENCE [LARGE SCALE GENOMIC DNA]</scope>
    <source>
        <strain evidence="4">mm55</strain>
    </source>
</reference>
<feature type="transmembrane region" description="Helical" evidence="2">
    <location>
        <begin position="166"/>
        <end position="186"/>
    </location>
</feature>
<accession>A0A175W3W2</accession>
<gene>
    <name evidence="3" type="ORF">MMYC01_205916</name>
</gene>
<feature type="region of interest" description="Disordered" evidence="1">
    <location>
        <begin position="77"/>
        <end position="104"/>
    </location>
</feature>
<evidence type="ECO:0000256" key="1">
    <source>
        <dbReference type="SAM" id="MobiDB-lite"/>
    </source>
</evidence>
<sequence>MTSTVECKERSEQAYLKVTQTEAEQEVVESDGRSEQAYMEVAQREVDQGSANNESDGFAFVVEFNESSEQAYIKVSQTGTDQESATNESEPIGDHAGKEVTGKQEGRRGIPVILGISARPWTSLVHVVPLGITAFIVYINFARWYWFGEDHDLDLILLASTINNTLQFVAKVHELLVIASLGALTIKTFKRRLVESNLPLGLLTGAYRVGDVPYIFSSTFWSSLYSPGKLLALSVAVNTIVATLVGPASAILLVPELDWFPFPDAFSKIQPPTFYNRSLEETWLRVASG</sequence>
<keyword evidence="2" id="KW-1133">Transmembrane helix</keyword>
<dbReference type="VEuPathDB" id="FungiDB:MMYC01_205916"/>
<dbReference type="AlphaFoldDB" id="A0A175W3W2"/>
<keyword evidence="2" id="KW-0472">Membrane</keyword>
<feature type="transmembrane region" description="Helical" evidence="2">
    <location>
        <begin position="230"/>
        <end position="254"/>
    </location>
</feature>
<keyword evidence="2" id="KW-0812">Transmembrane</keyword>
<dbReference type="Proteomes" id="UP000078237">
    <property type="component" value="Unassembled WGS sequence"/>
</dbReference>